<dbReference type="CDD" id="cd00096">
    <property type="entry name" value="Ig"/>
    <property type="match status" value="1"/>
</dbReference>
<accession>A0A7R9FS36</accession>
<reference evidence="2" key="1">
    <citation type="submission" date="2020-11" db="EMBL/GenBank/DDBJ databases">
        <authorList>
            <person name="Tran Van P."/>
        </authorList>
    </citation>
    <scope>NUCLEOTIDE SEQUENCE</scope>
</reference>
<dbReference type="GO" id="GO:0032589">
    <property type="term" value="C:neuron projection membrane"/>
    <property type="evidence" value="ECO:0007669"/>
    <property type="project" value="TreeGrafter"/>
</dbReference>
<dbReference type="PANTHER" id="PTHR23279:SF46">
    <property type="entry name" value="DEFECTIVE PROBOSCIS EXTENSION RESPONSE 10, ISOFORM A-RELATED"/>
    <property type="match status" value="1"/>
</dbReference>
<name>A0A7R9FS36_9CRUS</name>
<dbReference type="InterPro" id="IPR037448">
    <property type="entry name" value="Zig-8"/>
</dbReference>
<dbReference type="PROSITE" id="PS50835">
    <property type="entry name" value="IG_LIKE"/>
    <property type="match status" value="1"/>
</dbReference>
<gene>
    <name evidence="2" type="ORF">DSTB1V02_LOCUS12589</name>
</gene>
<dbReference type="InterPro" id="IPR003599">
    <property type="entry name" value="Ig_sub"/>
</dbReference>
<dbReference type="InterPro" id="IPR013783">
    <property type="entry name" value="Ig-like_fold"/>
</dbReference>
<keyword evidence="3" id="KW-1185">Reference proteome</keyword>
<dbReference type="InterPro" id="IPR013106">
    <property type="entry name" value="Ig_V-set"/>
</dbReference>
<protein>
    <recommendedName>
        <fullName evidence="1">Ig-like domain-containing protein</fullName>
    </recommendedName>
</protein>
<evidence type="ECO:0000259" key="1">
    <source>
        <dbReference type="PROSITE" id="PS50835"/>
    </source>
</evidence>
<dbReference type="AlphaFoldDB" id="A0A7R9FS36"/>
<dbReference type="SMART" id="SM00406">
    <property type="entry name" value="IGv"/>
    <property type="match status" value="1"/>
</dbReference>
<proteinExistence type="predicted"/>
<dbReference type="OrthoDB" id="5969816at2759"/>
<dbReference type="SMART" id="SM00409">
    <property type="entry name" value="IG"/>
    <property type="match status" value="1"/>
</dbReference>
<dbReference type="PANTHER" id="PTHR23279">
    <property type="entry name" value="DEFECTIVE PROBOSCIS EXTENSION RESPONSE DPR -RELATED"/>
    <property type="match status" value="1"/>
</dbReference>
<dbReference type="InterPro" id="IPR007110">
    <property type="entry name" value="Ig-like_dom"/>
</dbReference>
<sequence>MRNGVGGGLLDYDATWEGHDASYHAAFRNNSMSNVSAQATWNAFLPCKITDLGQDTLTWIRQGDFTILTSGRTRYTSDDRFIAHHNESLGTWTLQIKYVQPKDAGTYECQVGAPIASSFLCSVS</sequence>
<dbReference type="GO" id="GO:0050808">
    <property type="term" value="P:synapse organization"/>
    <property type="evidence" value="ECO:0007669"/>
    <property type="project" value="TreeGrafter"/>
</dbReference>
<dbReference type="Pfam" id="PF07686">
    <property type="entry name" value="V-set"/>
    <property type="match status" value="1"/>
</dbReference>
<dbReference type="EMBL" id="LR904443">
    <property type="protein sequence ID" value="CAD7252838.1"/>
    <property type="molecule type" value="Genomic_DNA"/>
</dbReference>
<dbReference type="Gene3D" id="2.60.40.10">
    <property type="entry name" value="Immunoglobulins"/>
    <property type="match status" value="1"/>
</dbReference>
<dbReference type="Proteomes" id="UP000677054">
    <property type="component" value="Unassembled WGS sequence"/>
</dbReference>
<dbReference type="EMBL" id="CAJPEV010004926">
    <property type="protein sequence ID" value="CAG0902495.1"/>
    <property type="molecule type" value="Genomic_DNA"/>
</dbReference>
<evidence type="ECO:0000313" key="3">
    <source>
        <dbReference type="Proteomes" id="UP000677054"/>
    </source>
</evidence>
<evidence type="ECO:0000313" key="2">
    <source>
        <dbReference type="EMBL" id="CAD7252838.1"/>
    </source>
</evidence>
<dbReference type="SUPFAM" id="SSF48726">
    <property type="entry name" value="Immunoglobulin"/>
    <property type="match status" value="1"/>
</dbReference>
<dbReference type="InterPro" id="IPR036179">
    <property type="entry name" value="Ig-like_dom_sf"/>
</dbReference>
<organism evidence="2">
    <name type="scientific">Darwinula stevensoni</name>
    <dbReference type="NCBI Taxonomy" id="69355"/>
    <lineage>
        <taxon>Eukaryota</taxon>
        <taxon>Metazoa</taxon>
        <taxon>Ecdysozoa</taxon>
        <taxon>Arthropoda</taxon>
        <taxon>Crustacea</taxon>
        <taxon>Oligostraca</taxon>
        <taxon>Ostracoda</taxon>
        <taxon>Podocopa</taxon>
        <taxon>Podocopida</taxon>
        <taxon>Darwinulocopina</taxon>
        <taxon>Darwinuloidea</taxon>
        <taxon>Darwinulidae</taxon>
        <taxon>Darwinula</taxon>
    </lineage>
</organism>
<feature type="domain" description="Ig-like" evidence="1">
    <location>
        <begin position="45"/>
        <end position="111"/>
    </location>
</feature>